<dbReference type="PANTHER" id="PTHR43283:SF15">
    <property type="entry name" value="CONSERVED PROTEIN"/>
    <property type="match status" value="1"/>
</dbReference>
<dbReference type="Pfam" id="PF00144">
    <property type="entry name" value="Beta-lactamase"/>
    <property type="match status" value="1"/>
</dbReference>
<evidence type="ECO:0000313" key="2">
    <source>
        <dbReference type="EMBL" id="SJN39251.1"/>
    </source>
</evidence>
<dbReference type="SUPFAM" id="SSF56601">
    <property type="entry name" value="beta-lactamase/transpeptidase-like"/>
    <property type="match status" value="1"/>
</dbReference>
<proteinExistence type="predicted"/>
<keyword evidence="3" id="KW-1185">Reference proteome</keyword>
<accession>A0A1R4K462</accession>
<protein>
    <submittedName>
        <fullName evidence="2">Beta-lactamase class C and other penicillin binding proteins</fullName>
    </submittedName>
</protein>
<reference evidence="2 3" key="1">
    <citation type="submission" date="2017-02" db="EMBL/GenBank/DDBJ databases">
        <authorList>
            <person name="Peterson S.W."/>
        </authorList>
    </citation>
    <scope>NUCLEOTIDE SEQUENCE [LARGE SCALE GENOMIC DNA]</scope>
    <source>
        <strain evidence="2 3">B Mb 05.01</strain>
    </source>
</reference>
<evidence type="ECO:0000313" key="3">
    <source>
        <dbReference type="Proteomes" id="UP000196320"/>
    </source>
</evidence>
<dbReference type="PANTHER" id="PTHR43283">
    <property type="entry name" value="BETA-LACTAMASE-RELATED"/>
    <property type="match status" value="1"/>
</dbReference>
<dbReference type="InterPro" id="IPR050789">
    <property type="entry name" value="Diverse_Enzym_Activities"/>
</dbReference>
<sequence>MPLTADCPPWDDGSVDTTTFAATADFPHTALVGVTGPDASLAVQGDSHSVMPLASVTKPLTAWGALIAIERGLVDLDGPAGPSGATVLNLLDHTSGLPFEGDQPQRAPGERRIYSNVGFDALGAHVAEAVGMTFPEWMASEVTGPLGMSETDATGRPSAGARASIGDLLIFAREVLRPTLIPVELRNLALDVSQPGLRGVVPGYGSFDDNQWGLGFEVRGTKHPHWMGDSLPAQTAGHFGALGSFLFIDRSRDLAAAFLSGVPFGDDHKRIWPALTDEIVTRYGD</sequence>
<dbReference type="Proteomes" id="UP000196320">
    <property type="component" value="Unassembled WGS sequence"/>
</dbReference>
<feature type="domain" description="Beta-lactamase-related" evidence="1">
    <location>
        <begin position="46"/>
        <end position="267"/>
    </location>
</feature>
<organism evidence="2 3">
    <name type="scientific">Microbacterium esteraromaticum</name>
    <dbReference type="NCBI Taxonomy" id="57043"/>
    <lineage>
        <taxon>Bacteria</taxon>
        <taxon>Bacillati</taxon>
        <taxon>Actinomycetota</taxon>
        <taxon>Actinomycetes</taxon>
        <taxon>Micrococcales</taxon>
        <taxon>Microbacteriaceae</taxon>
        <taxon>Microbacterium</taxon>
    </lineage>
</organism>
<name>A0A1R4K462_9MICO</name>
<dbReference type="OrthoDB" id="3336932at2"/>
<gene>
    <name evidence="2" type="ORF">FM104_10415</name>
</gene>
<dbReference type="InterPro" id="IPR001466">
    <property type="entry name" value="Beta-lactam-related"/>
</dbReference>
<dbReference type="EMBL" id="FUKO01000023">
    <property type="protein sequence ID" value="SJN39251.1"/>
    <property type="molecule type" value="Genomic_DNA"/>
</dbReference>
<dbReference type="Gene3D" id="3.40.710.10">
    <property type="entry name" value="DD-peptidase/beta-lactamase superfamily"/>
    <property type="match status" value="1"/>
</dbReference>
<dbReference type="InterPro" id="IPR012338">
    <property type="entry name" value="Beta-lactam/transpept-like"/>
</dbReference>
<dbReference type="AlphaFoldDB" id="A0A1R4K462"/>
<evidence type="ECO:0000259" key="1">
    <source>
        <dbReference type="Pfam" id="PF00144"/>
    </source>
</evidence>